<comment type="similarity">
    <text evidence="1 3">Belongs to the Nudix hydrolase family.</text>
</comment>
<dbReference type="RefSeq" id="WP_234537078.1">
    <property type="nucleotide sequence ID" value="NZ_CAKMAB010000021.1"/>
</dbReference>
<dbReference type="InterPro" id="IPR015797">
    <property type="entry name" value="NUDIX_hydrolase-like_dom_sf"/>
</dbReference>
<dbReference type="InterPro" id="IPR020476">
    <property type="entry name" value="Nudix_hydrolase"/>
</dbReference>
<evidence type="ECO:0000313" key="6">
    <source>
        <dbReference type="Proteomes" id="UP000838749"/>
    </source>
</evidence>
<evidence type="ECO:0000256" key="3">
    <source>
        <dbReference type="RuleBase" id="RU003476"/>
    </source>
</evidence>
<dbReference type="Pfam" id="PF00293">
    <property type="entry name" value="NUDIX"/>
    <property type="match status" value="1"/>
</dbReference>
<dbReference type="EMBL" id="CAKMAB010000021">
    <property type="protein sequence ID" value="CAH1057558.1"/>
    <property type="molecule type" value="Genomic_DNA"/>
</dbReference>
<dbReference type="InterPro" id="IPR000086">
    <property type="entry name" value="NUDIX_hydrolase_dom"/>
</dbReference>
<evidence type="ECO:0000256" key="1">
    <source>
        <dbReference type="ARBA" id="ARBA00005582"/>
    </source>
</evidence>
<organism evidence="5 6">
    <name type="scientific">Paenibacillus pseudetheri</name>
    <dbReference type="NCBI Taxonomy" id="2897682"/>
    <lineage>
        <taxon>Bacteria</taxon>
        <taxon>Bacillati</taxon>
        <taxon>Bacillota</taxon>
        <taxon>Bacilli</taxon>
        <taxon>Bacillales</taxon>
        <taxon>Paenibacillaceae</taxon>
        <taxon>Paenibacillus</taxon>
    </lineage>
</organism>
<keyword evidence="6" id="KW-1185">Reference proteome</keyword>
<proteinExistence type="inferred from homology"/>
<sequence>MEMIKYTQLGVYGVLVKNDKVLLIKKARGPHKGKWDFPGGSIEFGEEPYETLKREFWEETGITSLKGMLHDSISYTLIYPYSDTQLEELHHIGIIYNVSLLDMNFELKIEGDGQDSEGSQWIEIKQLNSLELTPFVKKIMLGHY</sequence>
<name>A0ABM9BHH5_9BACL</name>
<evidence type="ECO:0000313" key="5">
    <source>
        <dbReference type="EMBL" id="CAH1057558.1"/>
    </source>
</evidence>
<dbReference type="PANTHER" id="PTHR43736:SF1">
    <property type="entry name" value="DIHYDRONEOPTERIN TRIPHOSPHATE DIPHOSPHATASE"/>
    <property type="match status" value="1"/>
</dbReference>
<keyword evidence="2 3" id="KW-0378">Hydrolase</keyword>
<dbReference type="PROSITE" id="PS51462">
    <property type="entry name" value="NUDIX"/>
    <property type="match status" value="1"/>
</dbReference>
<dbReference type="PANTHER" id="PTHR43736">
    <property type="entry name" value="ADP-RIBOSE PYROPHOSPHATASE"/>
    <property type="match status" value="1"/>
</dbReference>
<protein>
    <recommendedName>
        <fullName evidence="4">Nudix hydrolase domain-containing protein</fullName>
    </recommendedName>
</protein>
<evidence type="ECO:0000256" key="2">
    <source>
        <dbReference type="ARBA" id="ARBA00022801"/>
    </source>
</evidence>
<comment type="caution">
    <text evidence="5">The sequence shown here is derived from an EMBL/GenBank/DDBJ whole genome shotgun (WGS) entry which is preliminary data.</text>
</comment>
<dbReference type="Gene3D" id="3.90.79.10">
    <property type="entry name" value="Nucleoside Triphosphate Pyrophosphohydrolase"/>
    <property type="match status" value="1"/>
</dbReference>
<feature type="domain" description="Nudix hydrolase" evidence="4">
    <location>
        <begin position="6"/>
        <end position="144"/>
    </location>
</feature>
<accession>A0ABM9BHH5</accession>
<gene>
    <name evidence="5" type="ORF">PAECIP111894_03716</name>
</gene>
<reference evidence="5" key="1">
    <citation type="submission" date="2021-12" db="EMBL/GenBank/DDBJ databases">
        <authorList>
            <person name="Criscuolo A."/>
        </authorList>
    </citation>
    <scope>NUCLEOTIDE SEQUENCE</scope>
    <source>
        <strain evidence="5">CIP111894</strain>
    </source>
</reference>
<evidence type="ECO:0000259" key="4">
    <source>
        <dbReference type="PROSITE" id="PS51462"/>
    </source>
</evidence>
<dbReference type="Proteomes" id="UP000838749">
    <property type="component" value="Unassembled WGS sequence"/>
</dbReference>
<dbReference type="CDD" id="cd04686">
    <property type="entry name" value="NUDIX_Hydrolase"/>
    <property type="match status" value="1"/>
</dbReference>
<dbReference type="PROSITE" id="PS00893">
    <property type="entry name" value="NUDIX_BOX"/>
    <property type="match status" value="1"/>
</dbReference>
<dbReference type="InterPro" id="IPR020084">
    <property type="entry name" value="NUDIX_hydrolase_CS"/>
</dbReference>
<dbReference type="SUPFAM" id="SSF55811">
    <property type="entry name" value="Nudix"/>
    <property type="match status" value="1"/>
</dbReference>
<dbReference type="PRINTS" id="PR00502">
    <property type="entry name" value="NUDIXFAMILY"/>
</dbReference>